<organism evidence="2 3">
    <name type="scientific">Ceriporiopsis subvermispora (strain B)</name>
    <name type="common">White-rot fungus</name>
    <name type="synonym">Gelatoporia subvermispora</name>
    <dbReference type="NCBI Taxonomy" id="914234"/>
    <lineage>
        <taxon>Eukaryota</taxon>
        <taxon>Fungi</taxon>
        <taxon>Dikarya</taxon>
        <taxon>Basidiomycota</taxon>
        <taxon>Agaricomycotina</taxon>
        <taxon>Agaricomycetes</taxon>
        <taxon>Polyporales</taxon>
        <taxon>Gelatoporiaceae</taxon>
        <taxon>Gelatoporia</taxon>
    </lineage>
</organism>
<dbReference type="EMBL" id="KB445809">
    <property type="protein sequence ID" value="EMD32725.1"/>
    <property type="molecule type" value="Genomic_DNA"/>
</dbReference>
<feature type="compositionally biased region" description="Low complexity" evidence="1">
    <location>
        <begin position="421"/>
        <end position="431"/>
    </location>
</feature>
<dbReference type="AlphaFoldDB" id="M2QKQ6"/>
<accession>M2QKQ6</accession>
<feature type="region of interest" description="Disordered" evidence="1">
    <location>
        <begin position="1"/>
        <end position="21"/>
    </location>
</feature>
<evidence type="ECO:0000313" key="2">
    <source>
        <dbReference type="EMBL" id="EMD32725.1"/>
    </source>
</evidence>
<feature type="region of interest" description="Disordered" evidence="1">
    <location>
        <begin position="324"/>
        <end position="448"/>
    </location>
</feature>
<dbReference type="HOGENOM" id="CLU_576173_0_0_1"/>
<name>M2QKQ6_CERS8</name>
<evidence type="ECO:0000313" key="3">
    <source>
        <dbReference type="Proteomes" id="UP000016930"/>
    </source>
</evidence>
<feature type="compositionally biased region" description="Low complexity" evidence="1">
    <location>
        <begin position="173"/>
        <end position="184"/>
    </location>
</feature>
<feature type="region of interest" description="Disordered" evidence="1">
    <location>
        <begin position="116"/>
        <end position="205"/>
    </location>
</feature>
<dbReference type="Proteomes" id="UP000016930">
    <property type="component" value="Unassembled WGS sequence"/>
</dbReference>
<feature type="compositionally biased region" description="Low complexity" evidence="1">
    <location>
        <begin position="384"/>
        <end position="414"/>
    </location>
</feature>
<keyword evidence="3" id="KW-1185">Reference proteome</keyword>
<reference evidence="2 3" key="1">
    <citation type="journal article" date="2012" name="Proc. Natl. Acad. Sci. U.S.A.">
        <title>Comparative genomics of Ceriporiopsis subvermispora and Phanerochaete chrysosporium provide insight into selective ligninolysis.</title>
        <authorList>
            <person name="Fernandez-Fueyo E."/>
            <person name="Ruiz-Duenas F.J."/>
            <person name="Ferreira P."/>
            <person name="Floudas D."/>
            <person name="Hibbett D.S."/>
            <person name="Canessa P."/>
            <person name="Larrondo L.F."/>
            <person name="James T.Y."/>
            <person name="Seelenfreund D."/>
            <person name="Lobos S."/>
            <person name="Polanco R."/>
            <person name="Tello M."/>
            <person name="Honda Y."/>
            <person name="Watanabe T."/>
            <person name="Watanabe T."/>
            <person name="Ryu J.S."/>
            <person name="Kubicek C.P."/>
            <person name="Schmoll M."/>
            <person name="Gaskell J."/>
            <person name="Hammel K.E."/>
            <person name="St John F.J."/>
            <person name="Vanden Wymelenberg A."/>
            <person name="Sabat G."/>
            <person name="Splinter BonDurant S."/>
            <person name="Syed K."/>
            <person name="Yadav J.S."/>
            <person name="Doddapaneni H."/>
            <person name="Subramanian V."/>
            <person name="Lavin J.L."/>
            <person name="Oguiza J.A."/>
            <person name="Perez G."/>
            <person name="Pisabarro A.G."/>
            <person name="Ramirez L."/>
            <person name="Santoyo F."/>
            <person name="Master E."/>
            <person name="Coutinho P.M."/>
            <person name="Henrissat B."/>
            <person name="Lombard V."/>
            <person name="Magnuson J.K."/>
            <person name="Kuees U."/>
            <person name="Hori C."/>
            <person name="Igarashi K."/>
            <person name="Samejima M."/>
            <person name="Held B.W."/>
            <person name="Barry K.W."/>
            <person name="LaButti K.M."/>
            <person name="Lapidus A."/>
            <person name="Lindquist E.A."/>
            <person name="Lucas S.M."/>
            <person name="Riley R."/>
            <person name="Salamov A.A."/>
            <person name="Hoffmeister D."/>
            <person name="Schwenk D."/>
            <person name="Hadar Y."/>
            <person name="Yarden O."/>
            <person name="de Vries R.P."/>
            <person name="Wiebenga A."/>
            <person name="Stenlid J."/>
            <person name="Eastwood D."/>
            <person name="Grigoriev I.V."/>
            <person name="Berka R.M."/>
            <person name="Blanchette R.A."/>
            <person name="Kersten P."/>
            <person name="Martinez A.T."/>
            <person name="Vicuna R."/>
            <person name="Cullen D."/>
        </authorList>
    </citation>
    <scope>NUCLEOTIDE SEQUENCE [LARGE SCALE GENOMIC DNA]</scope>
    <source>
        <strain evidence="2 3">B</strain>
    </source>
</reference>
<gene>
    <name evidence="2" type="ORF">CERSUDRAFT_77110</name>
</gene>
<sequence>MDVQLNQQDSVPAQSQPRPSSRLHYLASQNLDLLQTVGGASHEMLLESDKFAYRELLREFRLTQYENERLQESLKFWRKLCNDIWSVQSISQRTLSPSDGSTAALASCSRVPALTPPLASGVSGKTPASDFAPSRGVLKKPSVPAPARARDAGHKTPGPLPGPGTAQKTCDKAPVPTVAPTQVPSRIEGTSAAPGGSRPQSASGTSCNGLPFIKYWDREAWKEAYKALREDPTAKRQSHVSVRYRFVEFDPKHGGPNYIVFGYIRRARGKAARTWRTVDEESRNDINEKLVKEFPELGWGEDNWKASEVAWMVYPSWYKGYGPKEEPTPPSKRPAADVDKAPPPPETGSSKVDPQENARAPKRLRVESRSGVPDAGTGTGVTGTTGNNHSIGTKGTSNSSGTGTGSISVSGSCGPSTRSGAPVAVSSVPAAEAKKKRMSQNERACNQR</sequence>
<proteinExistence type="predicted"/>
<dbReference type="OrthoDB" id="3235325at2759"/>
<feature type="compositionally biased region" description="Polar residues" evidence="1">
    <location>
        <begin position="1"/>
        <end position="19"/>
    </location>
</feature>
<protein>
    <submittedName>
        <fullName evidence="2">Uncharacterized protein</fullName>
    </submittedName>
</protein>
<evidence type="ECO:0000256" key="1">
    <source>
        <dbReference type="SAM" id="MobiDB-lite"/>
    </source>
</evidence>